<evidence type="ECO:0000313" key="8">
    <source>
        <dbReference type="EMBL" id="MDD0993696.1"/>
    </source>
</evidence>
<keyword evidence="4" id="KW-0653">Protein transport</keyword>
<dbReference type="RefSeq" id="WP_273912849.1">
    <property type="nucleotide sequence ID" value="NZ_JAMDGX010000071.1"/>
</dbReference>
<evidence type="ECO:0000313" key="9">
    <source>
        <dbReference type="Proteomes" id="UP001148203"/>
    </source>
</evidence>
<name>A0ABT5P007_9PSED</name>
<keyword evidence="9" id="KW-1185">Reference proteome</keyword>
<evidence type="ECO:0000256" key="6">
    <source>
        <dbReference type="ARBA" id="ARBA00040494"/>
    </source>
</evidence>
<evidence type="ECO:0000256" key="5">
    <source>
        <dbReference type="ARBA" id="ARBA00024335"/>
    </source>
</evidence>
<accession>A0ABT5P007</accession>
<sequence length="206" mass="23166">MFAFTRLNVDHIALRPDQVLLRSTDYQQYLDAEALVAQARNKAHTLHQEAQVEYERQAQLGREEGMRQARAAQAELIHETLLERQRFFDQVASQMSAVVLQAMRKLIRDYPASDLVLEATREGLSLLGEASRITLRVHPQEMSVVRERVEQLVKQRDRSIHIDVVADARADRGGCVLESEIGNVDASIETQLGALQAAIEQGLAAQ</sequence>
<dbReference type="Proteomes" id="UP001148203">
    <property type="component" value="Unassembled WGS sequence"/>
</dbReference>
<dbReference type="NCBIfam" id="TIGR02499">
    <property type="entry name" value="HrpE_YscL_not"/>
    <property type="match status" value="1"/>
</dbReference>
<dbReference type="InterPro" id="IPR051472">
    <property type="entry name" value="T3SS_Stator/FliH"/>
</dbReference>
<reference evidence="8 9" key="1">
    <citation type="submission" date="2022-05" db="EMBL/GenBank/DDBJ databases">
        <title>Novel Pseudomonas spp. Isolated from a Rainbow Trout Aquaculture Facility.</title>
        <authorList>
            <person name="Testerman T."/>
            <person name="Graf J."/>
        </authorList>
    </citation>
    <scope>NUCLEOTIDE SEQUENCE [LARGE SCALE GENOMIC DNA]</scope>
    <source>
        <strain evidence="8 9">ID681</strain>
    </source>
</reference>
<keyword evidence="3" id="KW-0963">Cytoplasm</keyword>
<dbReference type="InterPro" id="IPR018035">
    <property type="entry name" value="Flagellar_FliH/T3SS_HrpE"/>
</dbReference>
<proteinExistence type="inferred from homology"/>
<evidence type="ECO:0000256" key="1">
    <source>
        <dbReference type="ARBA" id="ARBA00004496"/>
    </source>
</evidence>
<keyword evidence="2" id="KW-0813">Transport</keyword>
<evidence type="ECO:0000256" key="4">
    <source>
        <dbReference type="ARBA" id="ARBA00022927"/>
    </source>
</evidence>
<dbReference type="InterPro" id="IPR012842">
    <property type="entry name" value="T3SS_SctL/SctL2"/>
</dbReference>
<protein>
    <recommendedName>
        <fullName evidence="6">Type 3 secretion system stator protein</fullName>
    </recommendedName>
</protein>
<dbReference type="Pfam" id="PF02108">
    <property type="entry name" value="FliH"/>
    <property type="match status" value="1"/>
</dbReference>
<dbReference type="EMBL" id="JAMDGY010000104">
    <property type="protein sequence ID" value="MDD0993696.1"/>
    <property type="molecule type" value="Genomic_DNA"/>
</dbReference>
<dbReference type="NCBIfam" id="NF005392">
    <property type="entry name" value="PRK06937.1"/>
    <property type="match status" value="1"/>
</dbReference>
<comment type="subcellular location">
    <subcellularLocation>
        <location evidence="1">Cytoplasm</location>
    </subcellularLocation>
</comment>
<gene>
    <name evidence="8" type="ORF">M5G11_24505</name>
</gene>
<feature type="domain" description="Flagellar assembly protein FliH/Type III secretion system HrpE" evidence="7">
    <location>
        <begin position="72"/>
        <end position="192"/>
    </location>
</feature>
<comment type="similarity">
    <text evidence="5">Belongs to the SctL stator family.</text>
</comment>
<evidence type="ECO:0000256" key="3">
    <source>
        <dbReference type="ARBA" id="ARBA00022490"/>
    </source>
</evidence>
<comment type="caution">
    <text evidence="8">The sequence shown here is derived from an EMBL/GenBank/DDBJ whole genome shotgun (WGS) entry which is preliminary data.</text>
</comment>
<dbReference type="PANTHER" id="PTHR34982">
    <property type="entry name" value="YOP PROTEINS TRANSLOCATION PROTEIN L"/>
    <property type="match status" value="1"/>
</dbReference>
<organism evidence="8 9">
    <name type="scientific">Pseudomonas fontis</name>
    <dbReference type="NCBI Taxonomy" id="2942633"/>
    <lineage>
        <taxon>Bacteria</taxon>
        <taxon>Pseudomonadati</taxon>
        <taxon>Pseudomonadota</taxon>
        <taxon>Gammaproteobacteria</taxon>
        <taxon>Pseudomonadales</taxon>
        <taxon>Pseudomonadaceae</taxon>
        <taxon>Pseudomonas</taxon>
    </lineage>
</organism>
<evidence type="ECO:0000259" key="7">
    <source>
        <dbReference type="Pfam" id="PF02108"/>
    </source>
</evidence>
<dbReference type="PANTHER" id="PTHR34982:SF4">
    <property type="entry name" value="TYPE 3 SECRETION SYSTEM STATOR PROTEIN"/>
    <property type="match status" value="1"/>
</dbReference>
<evidence type="ECO:0000256" key="2">
    <source>
        <dbReference type="ARBA" id="ARBA00022448"/>
    </source>
</evidence>